<evidence type="ECO:0000313" key="1">
    <source>
        <dbReference type="EMBL" id="GAA3825740.1"/>
    </source>
</evidence>
<reference evidence="2" key="1">
    <citation type="journal article" date="2019" name="Int. J. Syst. Evol. Microbiol.">
        <title>The Global Catalogue of Microorganisms (GCM) 10K type strain sequencing project: providing services to taxonomists for standard genome sequencing and annotation.</title>
        <authorList>
            <consortium name="The Broad Institute Genomics Platform"/>
            <consortium name="The Broad Institute Genome Sequencing Center for Infectious Disease"/>
            <person name="Wu L."/>
            <person name="Ma J."/>
        </authorList>
    </citation>
    <scope>NUCLEOTIDE SEQUENCE [LARGE SCALE GENOMIC DNA]</scope>
    <source>
        <strain evidence="2">JCM 16908</strain>
    </source>
</reference>
<protein>
    <submittedName>
        <fullName evidence="1">Uncharacterized protein</fullName>
    </submittedName>
</protein>
<dbReference type="EMBL" id="BAAAZR010000020">
    <property type="protein sequence ID" value="GAA3825740.1"/>
    <property type="molecule type" value="Genomic_DNA"/>
</dbReference>
<gene>
    <name evidence="1" type="ORF">GCM10022226_53130</name>
</gene>
<sequence>MVDHGSKGVNSKVYNLSLTWSWLPPMYCSWLYDRPAGWLATDIQHFRWNGSSWALCRDSGWLYNRSQSASNSWSWELGLACGNGWHGTNGGVYVKKDGQWKGGWVWSGAEYVIYNTIAGTRSSATEPAPPPPAWINADGTTDATKLPEKVDVVGTDGMPTGVTVNLKELVTAPALDSGNTPTDPAGVVRKYSTTTDENGQTHGVEDVTLTDAYRGRIDPRP</sequence>
<name>A0ABP7ISF0_9ACTN</name>
<accession>A0ABP7ISF0</accession>
<keyword evidence="2" id="KW-1185">Reference proteome</keyword>
<organism evidence="1 2">
    <name type="scientific">Sphaerisporangium flaviroseum</name>
    <dbReference type="NCBI Taxonomy" id="509199"/>
    <lineage>
        <taxon>Bacteria</taxon>
        <taxon>Bacillati</taxon>
        <taxon>Actinomycetota</taxon>
        <taxon>Actinomycetes</taxon>
        <taxon>Streptosporangiales</taxon>
        <taxon>Streptosporangiaceae</taxon>
        <taxon>Sphaerisporangium</taxon>
    </lineage>
</organism>
<evidence type="ECO:0000313" key="2">
    <source>
        <dbReference type="Proteomes" id="UP001500888"/>
    </source>
</evidence>
<dbReference type="Proteomes" id="UP001500888">
    <property type="component" value="Unassembled WGS sequence"/>
</dbReference>
<proteinExistence type="predicted"/>
<comment type="caution">
    <text evidence="1">The sequence shown here is derived from an EMBL/GenBank/DDBJ whole genome shotgun (WGS) entry which is preliminary data.</text>
</comment>